<evidence type="ECO:0000313" key="2">
    <source>
        <dbReference type="EMBL" id="KAF2671673.1"/>
    </source>
</evidence>
<name>A0A6A6UJL6_9PEZI</name>
<sequence>MDSGSFLWNCPLLLCNEKFASAKLRLAHLKQYHWVDLRSGESDLWYLDDGTYLSEPGLLTKSATSEEEATMTNMFNMSDQIEDIEAFYRQPQQLALYQGANPFTVTIGKKDEGQIELMVSSEALALASPVWKAMVQGGYKEAVTGQVYFPEDDLDSMLLLLSISQLSLQNIPEAMDFDQLRRLAEVCYKYDCARVVIPWVRNWMKPFHIPKLHSLNARWHLMDVAWVFGDIKTVNDIYQYLLLHAIHGSKPGSLRCLEKELDFRIPCLQEYVLDRREQFIKELFDAGEEYLTSLVEIKPTKYRKIKYKLCQECQQAECTEEQEQVFRRNIEAERITLWPQLLPWNRHDPLRKLIKSLSSLQGRYYGGTLLTISRPHHEWEENKLRGQGWCRSFEPSSWNVDSTETCWLKDDDDEEEEEKTWEDEEPQMERHCPAAKERWGTFRTKVDDAIARPRLAPHLAHRLLETNPEEAGASGTVETPGLKLWRILLLCWSETREYRQKSLISTFSCGTVPIS</sequence>
<feature type="domain" description="C2H2-type" evidence="1">
    <location>
        <begin position="10"/>
        <end position="33"/>
    </location>
</feature>
<organism evidence="2 3">
    <name type="scientific">Microthyrium microscopicum</name>
    <dbReference type="NCBI Taxonomy" id="703497"/>
    <lineage>
        <taxon>Eukaryota</taxon>
        <taxon>Fungi</taxon>
        <taxon>Dikarya</taxon>
        <taxon>Ascomycota</taxon>
        <taxon>Pezizomycotina</taxon>
        <taxon>Dothideomycetes</taxon>
        <taxon>Dothideomycetes incertae sedis</taxon>
        <taxon>Microthyriales</taxon>
        <taxon>Microthyriaceae</taxon>
        <taxon>Microthyrium</taxon>
    </lineage>
</organism>
<dbReference type="PROSITE" id="PS00028">
    <property type="entry name" value="ZINC_FINGER_C2H2_1"/>
    <property type="match status" value="1"/>
</dbReference>
<keyword evidence="3" id="KW-1185">Reference proteome</keyword>
<proteinExistence type="predicted"/>
<dbReference type="EMBL" id="MU004232">
    <property type="protein sequence ID" value="KAF2671673.1"/>
    <property type="molecule type" value="Genomic_DNA"/>
</dbReference>
<gene>
    <name evidence="2" type="ORF">BT63DRAFT_476549</name>
</gene>
<reference evidence="2" key="1">
    <citation type="journal article" date="2020" name="Stud. Mycol.">
        <title>101 Dothideomycetes genomes: a test case for predicting lifestyles and emergence of pathogens.</title>
        <authorList>
            <person name="Haridas S."/>
            <person name="Albert R."/>
            <person name="Binder M."/>
            <person name="Bloem J."/>
            <person name="Labutti K."/>
            <person name="Salamov A."/>
            <person name="Andreopoulos B."/>
            <person name="Baker S."/>
            <person name="Barry K."/>
            <person name="Bills G."/>
            <person name="Bluhm B."/>
            <person name="Cannon C."/>
            <person name="Castanera R."/>
            <person name="Culley D."/>
            <person name="Daum C."/>
            <person name="Ezra D."/>
            <person name="Gonzalez J."/>
            <person name="Henrissat B."/>
            <person name="Kuo A."/>
            <person name="Liang C."/>
            <person name="Lipzen A."/>
            <person name="Lutzoni F."/>
            <person name="Magnuson J."/>
            <person name="Mondo S."/>
            <person name="Nolan M."/>
            <person name="Ohm R."/>
            <person name="Pangilinan J."/>
            <person name="Park H.-J."/>
            <person name="Ramirez L."/>
            <person name="Alfaro M."/>
            <person name="Sun H."/>
            <person name="Tritt A."/>
            <person name="Yoshinaga Y."/>
            <person name="Zwiers L.-H."/>
            <person name="Turgeon B."/>
            <person name="Goodwin S."/>
            <person name="Spatafora J."/>
            <person name="Crous P."/>
            <person name="Grigoriev I."/>
        </authorList>
    </citation>
    <scope>NUCLEOTIDE SEQUENCE</scope>
    <source>
        <strain evidence="2">CBS 115976</strain>
    </source>
</reference>
<dbReference type="Proteomes" id="UP000799302">
    <property type="component" value="Unassembled WGS sequence"/>
</dbReference>
<dbReference type="InterPro" id="IPR013087">
    <property type="entry name" value="Znf_C2H2_type"/>
</dbReference>
<accession>A0A6A6UJL6</accession>
<protein>
    <recommendedName>
        <fullName evidence="1">C2H2-type domain-containing protein</fullName>
    </recommendedName>
</protein>
<dbReference type="AlphaFoldDB" id="A0A6A6UJL6"/>
<dbReference type="OrthoDB" id="5275938at2759"/>
<evidence type="ECO:0000259" key="1">
    <source>
        <dbReference type="PROSITE" id="PS00028"/>
    </source>
</evidence>
<evidence type="ECO:0000313" key="3">
    <source>
        <dbReference type="Proteomes" id="UP000799302"/>
    </source>
</evidence>